<dbReference type="Pfam" id="PF07679">
    <property type="entry name" value="I-set"/>
    <property type="match status" value="2"/>
</dbReference>
<keyword evidence="13" id="KW-0325">Glycoprotein</keyword>
<keyword evidence="14" id="KW-0424">Laminin EGF-like domain</keyword>
<keyword evidence="12" id="KW-1015">Disulfide bond</keyword>
<dbReference type="SMART" id="SM00408">
    <property type="entry name" value="IGc2"/>
    <property type="match status" value="13"/>
</dbReference>
<dbReference type="Proteomes" id="UP001153714">
    <property type="component" value="Chromosome 1"/>
</dbReference>
<evidence type="ECO:0000256" key="3">
    <source>
        <dbReference type="ARBA" id="ARBA00009939"/>
    </source>
</evidence>
<keyword evidence="4" id="KW-0964">Secreted</keyword>
<evidence type="ECO:0000256" key="14">
    <source>
        <dbReference type="ARBA" id="ARBA00023292"/>
    </source>
</evidence>
<reference evidence="22" key="1">
    <citation type="submission" date="2021-12" db="EMBL/GenBank/DDBJ databases">
        <authorList>
            <person name="King R."/>
        </authorList>
    </citation>
    <scope>NUCLEOTIDE SEQUENCE</scope>
</reference>
<dbReference type="InterPro" id="IPR056863">
    <property type="entry name" value="LMN_ATRN_NET-like_EGF"/>
</dbReference>
<evidence type="ECO:0000256" key="13">
    <source>
        <dbReference type="ARBA" id="ARBA00023180"/>
    </source>
</evidence>
<evidence type="ECO:0000256" key="6">
    <source>
        <dbReference type="ARBA" id="ARBA00022692"/>
    </source>
</evidence>
<dbReference type="SMART" id="SM00180">
    <property type="entry name" value="EGF_Lam"/>
    <property type="match status" value="6"/>
</dbReference>
<feature type="domain" description="Laminin EGF-like" evidence="21">
    <location>
        <begin position="1262"/>
        <end position="1296"/>
    </location>
</feature>
<accession>A0A9N9QSX2</accession>
<sequence length="3435" mass="377853">MDQLTSDARAVNASIPHSTATVFRNAPTKVTRRTATRLCSLNQVQECTSEEYQCRDGSCINSMFFCDGQRDCNDNSDEENCRCNADQFQCSNGQCIPSTAFCDGQRDCPDFSDELGCPAVTRPWTTTIRYERPEPTTPTTTTQRFTTRPVTTESSVWEPRPTDRENGYNYPYPVPPRNQYPSPQDGCKRNEWRCENGPCIQSYRRCDGRIDCPFDSSDELDCPPGSPVALNLKTYPPEQVVRDGGDVVFQCRDEGPQRAPVRWIREGGRPLKPGSIDKNGRLDMNQVTTSDSGTYICQAVNYVGYPGSEIRVVLNVDASPVTLRPPGLTCQAFEATCGNGQCIPKSAVCNGVIDCVDRSDEDNCFVNGKCEPNQFKCNNNKCVLKTWQCDSEDDCGDGSDEVDCGYVSPGQCRTVEFTCASNDQCVPKSFHCDGQSDCMDGSDEIGCAPVYVTSPPKPSNLYLNVGDTLILNCSATGVPSPVITWRRNWGDVPDTCTMQNLNSNGQVVGILTCLNMLPEYNGAYSCEAMNNKGTIFAVPDAIVFVNQSSVCPNGYFNSEARSERDCIRCFCFGESTQCHSADLFTYNMPTPLGEGGTRLVGVKNAANGEVQLDTQHITEQYYYQPLRNGATVTKLARFNSWGWSNTLPYLTLPETYNSNQLTSYGGHIRYRVTPHNFGSDVSGPDVIIKGKYQNLVHFNRGSQSEIEARLTPENWQKPSSRGLMPATREDIMMALDDIEMILLRASVNNAGVNITDFVMESARHINMGLGVASLVEECTCPPGYEGLSCQKCAPGYARESSGAWLGNCVRERPTCPAGTYGDPASGYACRPCPCPLTNRENQFASSCAIRPDGNVVCDCASGYEGPNCEYCAPGYVGNPLLPGDSCKAVPTSTCNPIGTSHIRLPDECECKDNVQGPYCDECKNDSFYLSSDFRQGCALCFCSGVSQQCSSSNLRRSTTTVIFNTPDIVNRLRVYNSAPLGGQEAARYNAPTETNLTAVLAAGEVTLTDFDRSKPSIYYWSLPANFAGDKMTSYGGYLSYTLRHVPFPGGSSSKNNAADVQLVSENRLTFHYFGNFEPDFNGNLEARVQFLEKGWQRPDGKEVSREHFLLALADVKAILVKATYTTNSQLASLMSASIETAEPNGNGPAALHVEQCVCPRGYIGTSCEDCAPGFTRYESGLYLEHCGPCECNGHSNKCHPETGICTDCQDNTYGDNCEQCKPGFKRDRANNCVPDYVQRPPPPENICDPRGSVDPYARSGYCECKQNVEGQNCDSCRRGTFGLDANYPLGCYECYCSGVTSDCYEASSQYYRIPMAAPIFGPDYGGYKLMDLNAERVVSDHIVSMPLNSELMYVFDFPPDEELYWSLPNFPGNRVLSYGGTLQLKQKFESRAKFIAEPGTDIILVGDDKSVYWTNPEPITAGQVFSLQVPLTESNWFLLNYATPASRSDFMSVLRNLRRVLVRATLVRNIESSSIADVSMDTAGEQRLAVPLDSSSRATSVEVCMCPEEYSGTSCELCSNGHYRDQYSQCQRCPCNGHDCYLTTDSQVVCNCRPPYSGRDCSILGLVMELHPTLLDVGDESVYRRVIITCKYRAPEPLTIIFFEEGREVGVPKYYNESRQEKDGWHGEHELSALWDTRHKPVFECHTLTRQGYTLGLLSTSLPEPGGESSKVTNATTRPPPPQPTVVVYITSPTIKIQEVGSSVNFTCSAQSRMTRADLPITWSKVDGYLPQGRTIIDNNAGMLLITNLQKSDSGKYICQTSDGMSTAQAYATLKVPGNDMTLPTVEIRPPINDYFEGERVQLECVTSGNPAPHITWQRASGRPLPVSIEIIDDLLIIENAREEDSGEYRCIATNSLGSVDRTAIVNIRPRPAAPTRDKLTVSQNSPTVTEGQNTRVTCTGTANVPAGTIDWVRQDGTELESNVRSVNGVLYIDYARLSNQGVYVCQTSSYDVQPVRVVVAVIPQGTPRPEDQSNITVSVDSLKIPSGGSGSVECTPRGYPLPQITWRKYNGKFGDGVSQRQNTLIIRNAREEDQDYYLCEGIVDGRPVANIYVYVEIEKREEPQIEIWPQGEQAVTLGSPFELRCRIGAGVPEPDVTWSRNGGRALPPHAQILPNNILKFERIEVNDEGEYSCSASNVAGTATASATIKVHSQPEVTVMPSDYINAVYGDPVIVECRASGYPLPMVSIKSNPEMREIVPPTPGMAVLNILSVSDRDDGYYICSASSPAGTIEEQFGIRVDRGDGGFGGGEGSGDVGINPGYPDNSYNQQPNDLIAKEGQTSRITCNVSNDEYEVRWSRGDGSPLQPNAEQMGAELVIRNTSKSDAGYYTCGLYDRYTDEVQQSAYTSLIVLSPPRITLKPPSQTVHPGESPTVECVVDGDEIQEVTWRAVTRPFSSRVEINRSRLIFNRIEVEDAGKYECFAWNRIANASASAEVIVSADTVRAASESHDNEQYAHVGAAVQLSCTTRAQYRVTWTKNGRPLPRSVVQRPDGSLYIRLAQKTDSGHYVCDIHDQYGRRTSNYIDLHIDGPREEPPPLVSIDQPRTPFRVGENVEVLCRARSRGNRVFWERYGTNQFVETRNYGDGAMLLVPSVQESDAGLYRCTGQDPYGRSSYEDFNLEVQPGNPVMYPENPSDDVAMYVAKLGDNVDMPCTHNLEQPVSVEWRRQYTPLQPEIRPYEPNLHLQRITEADAGTYICRVSNSRTAVETRAILRVMGVVPRFDGNGWIALPTLKDAYKQFDIEISFKPSDGNGLILYNSHKQDRTGDFLALQLVDGVPQFVLDIGAGPLVVNGDRPLQLNAWHTIRISKTNSRVMMDVDNNGPSIVTSTGWELLELAEPLYVGGVRDYDQLPAALAGASGFMGCVSMLILGREEKNIMLDSLDRSNVLQCDSCIPNLCSENGVCQEARNERGYVCLCSAGFAGLNCDGAGEACRPGLCGPGRCIDTAHGYKCACPVTYKGKNCDEKQTIEYPAFTGSAYLAVKAPKFSRLFRMSMKVKATAPVSDGIIMYCAESPRGYRGFTALTVHNSRLEFIYDLGDGSRPVILTSNRTLPPNEWTDVHIGRVGSVVSLKINLIHNFEDRLDSAKTDLNLETPLFVGGVDDSIVLNKNTGVTGGFSGCIKDVMVYNDAVDIVGSSIQSANVQECSNYDRGDIPEIESVCSQCRNGGECSPDSTVCVCPSGFSGRYCENRVPLTARRPPGDPCNAQPCRNGGSCRPDFTTRMNYTCNCPLGYAGANCQMPLELFQSVGFNGNGYLELPADLLRYDNLDREPAEIVMAFNTNSDGVLLYQREVQQPINYDFILLRVENGVVVLDWDLGSGESTLTIDDVYVTDGDRHTVIARFSEYYVSLTVDSSSKNGTSVGFSNRVDANSNIYIGGIPSAFNVNKYPGLNGCVEQVELMGSDRGINLGHTAVTGRNTQRCRKLVSRHRNTFNT</sequence>
<dbReference type="PROSITE" id="PS01248">
    <property type="entry name" value="EGF_LAM_1"/>
    <property type="match status" value="4"/>
</dbReference>
<feature type="domain" description="Laminin EGF-like" evidence="21">
    <location>
        <begin position="908"/>
        <end position="942"/>
    </location>
</feature>
<feature type="domain" description="EGF-like" evidence="19 20">
    <location>
        <begin position="3227"/>
        <end position="3238"/>
    </location>
</feature>
<dbReference type="Gene3D" id="2.170.300.10">
    <property type="entry name" value="Tie2 ligand-binding domain superfamily"/>
    <property type="match status" value="1"/>
</dbReference>
<dbReference type="CDD" id="cd00054">
    <property type="entry name" value="EGF_CA"/>
    <property type="match status" value="3"/>
</dbReference>
<dbReference type="PRINTS" id="PR00261">
    <property type="entry name" value="LDLRECEPTOR"/>
</dbReference>
<dbReference type="Gene3D" id="2.60.120.200">
    <property type="match status" value="3"/>
</dbReference>
<dbReference type="FunFam" id="4.10.400.10:FF:000024">
    <property type="entry name" value="Low-density lipoprotein RecePtor related"/>
    <property type="match status" value="1"/>
</dbReference>
<feature type="domain" description="EGF-like" evidence="19">
    <location>
        <begin position="908"/>
        <end position="919"/>
    </location>
</feature>
<dbReference type="InterPro" id="IPR036179">
    <property type="entry name" value="Ig-like_dom_sf"/>
</dbReference>
<keyword evidence="5" id="KW-0272">Extracellular matrix</keyword>
<evidence type="ECO:0000256" key="4">
    <source>
        <dbReference type="ARBA" id="ARBA00022525"/>
    </source>
</evidence>
<dbReference type="Pfam" id="PF00054">
    <property type="entry name" value="Laminin_G_1"/>
    <property type="match status" value="2"/>
</dbReference>
<name>A0A9N9QSX2_9NEOP</name>
<dbReference type="InterPro" id="IPR036055">
    <property type="entry name" value="LDL_receptor-like_sf"/>
</dbReference>
<dbReference type="GO" id="GO:0098632">
    <property type="term" value="F:cell-cell adhesion mediator activity"/>
    <property type="evidence" value="ECO:0007669"/>
    <property type="project" value="TreeGrafter"/>
</dbReference>
<dbReference type="GO" id="GO:0048513">
    <property type="term" value="P:animal organ development"/>
    <property type="evidence" value="ECO:0007669"/>
    <property type="project" value="UniProtKB-ARBA"/>
</dbReference>
<evidence type="ECO:0000256" key="7">
    <source>
        <dbReference type="ARBA" id="ARBA00022729"/>
    </source>
</evidence>
<feature type="domain" description="Laminin EGF-like" evidence="21">
    <location>
        <begin position="1504"/>
        <end position="1535"/>
    </location>
</feature>
<dbReference type="Gene3D" id="4.10.400.10">
    <property type="entry name" value="Low-density Lipoprotein Receptor"/>
    <property type="match status" value="6"/>
</dbReference>
<evidence type="ECO:0000256" key="16">
    <source>
        <dbReference type="ARBA" id="ARBA00061228"/>
    </source>
</evidence>
<evidence type="ECO:0000259" key="21">
    <source>
        <dbReference type="PROSITE" id="PS01248"/>
    </source>
</evidence>
<keyword evidence="15" id="KW-0393">Immunoglobulin domain</keyword>
<evidence type="ECO:0000313" key="23">
    <source>
        <dbReference type="Proteomes" id="UP001153714"/>
    </source>
</evidence>
<dbReference type="Pfam" id="PF00052">
    <property type="entry name" value="Laminin_B"/>
    <property type="match status" value="3"/>
</dbReference>
<dbReference type="Pfam" id="PF13927">
    <property type="entry name" value="Ig_3"/>
    <property type="match status" value="8"/>
</dbReference>
<dbReference type="PROSITE" id="PS01209">
    <property type="entry name" value="LDLRA_1"/>
    <property type="match status" value="3"/>
</dbReference>
<dbReference type="Pfam" id="PF24973">
    <property type="entry name" value="EGF_LMN_ATRN"/>
    <property type="match status" value="1"/>
</dbReference>
<dbReference type="InterPro" id="IPR002172">
    <property type="entry name" value="LDrepeatLR_classA_rpt"/>
</dbReference>
<keyword evidence="7" id="KW-0732">Signal</keyword>
<keyword evidence="10" id="KW-1133">Transmembrane helix</keyword>
<dbReference type="EMBL" id="OU893332">
    <property type="protein sequence ID" value="CAG9782354.1"/>
    <property type="molecule type" value="Genomic_DNA"/>
</dbReference>
<dbReference type="SMART" id="SM00179">
    <property type="entry name" value="EGF_CA"/>
    <property type="match status" value="4"/>
</dbReference>
<dbReference type="SMART" id="SM00282">
    <property type="entry name" value="LamG"/>
    <property type="match status" value="3"/>
</dbReference>
<keyword evidence="6" id="KW-0812">Transmembrane</keyword>
<dbReference type="GO" id="GO:0030424">
    <property type="term" value="C:axon"/>
    <property type="evidence" value="ECO:0007669"/>
    <property type="project" value="TreeGrafter"/>
</dbReference>
<feature type="domain" description="EGF-like" evidence="19">
    <location>
        <begin position="857"/>
        <end position="868"/>
    </location>
</feature>
<keyword evidence="9" id="KW-0084">Basement membrane</keyword>
<feature type="domain" description="EGF-like" evidence="19 20">
    <location>
        <begin position="2915"/>
        <end position="2926"/>
    </location>
</feature>
<dbReference type="OrthoDB" id="10055367at2759"/>
<dbReference type="Pfam" id="PF02210">
    <property type="entry name" value="Laminin_G_2"/>
    <property type="match status" value="1"/>
</dbReference>
<dbReference type="PANTHER" id="PTHR10075">
    <property type="entry name" value="BASIGIN RELATED"/>
    <property type="match status" value="1"/>
</dbReference>
<evidence type="ECO:0000256" key="1">
    <source>
        <dbReference type="ARBA" id="ARBA00004167"/>
    </source>
</evidence>
<dbReference type="GO" id="GO:0005509">
    <property type="term" value="F:calcium ion binding"/>
    <property type="evidence" value="ECO:0007669"/>
    <property type="project" value="InterPro"/>
</dbReference>
<dbReference type="PROSITE" id="PS00010">
    <property type="entry name" value="ASX_HYDROXYL"/>
    <property type="match status" value="1"/>
</dbReference>
<evidence type="ECO:0000313" key="22">
    <source>
        <dbReference type="EMBL" id="CAG9782354.1"/>
    </source>
</evidence>
<dbReference type="InterPro" id="IPR000742">
    <property type="entry name" value="EGF"/>
</dbReference>
<comment type="subcellular location">
    <subcellularLocation>
        <location evidence="1">Membrane</location>
        <topology evidence="1">Single-pass membrane protein</topology>
    </subcellularLocation>
    <subcellularLocation>
        <location evidence="2">Secreted</location>
        <location evidence="2">Extracellular space</location>
        <location evidence="2">Extracellular matrix</location>
        <location evidence="2">Basement membrane</location>
    </subcellularLocation>
</comment>
<dbReference type="InterPro" id="IPR013151">
    <property type="entry name" value="Immunoglobulin_dom"/>
</dbReference>
<evidence type="ECO:0000256" key="12">
    <source>
        <dbReference type="ARBA" id="ARBA00023157"/>
    </source>
</evidence>
<evidence type="ECO:0000256" key="18">
    <source>
        <dbReference type="SAM" id="MobiDB-lite"/>
    </source>
</evidence>
<evidence type="ECO:0000256" key="11">
    <source>
        <dbReference type="ARBA" id="ARBA00023136"/>
    </source>
</evidence>
<dbReference type="FunFam" id="4.10.400.10:FF:000034">
    <property type="entry name" value="Low-density lipoprotein receptor-related protein 2"/>
    <property type="match status" value="1"/>
</dbReference>
<evidence type="ECO:0000259" key="19">
    <source>
        <dbReference type="PROSITE" id="PS00022"/>
    </source>
</evidence>
<comment type="similarity">
    <text evidence="3">Belongs to the LDLR family.</text>
</comment>
<evidence type="ECO:0000256" key="8">
    <source>
        <dbReference type="ARBA" id="ARBA00022737"/>
    </source>
</evidence>
<dbReference type="SUPFAM" id="SSF57184">
    <property type="entry name" value="Growth factor receptor domain"/>
    <property type="match status" value="1"/>
</dbReference>
<dbReference type="Gene3D" id="2.60.40.10">
    <property type="entry name" value="Immunoglobulins"/>
    <property type="match status" value="13"/>
</dbReference>
<dbReference type="InterPro" id="IPR013783">
    <property type="entry name" value="Ig-like_fold"/>
</dbReference>
<dbReference type="SMART" id="SM00409">
    <property type="entry name" value="IG"/>
    <property type="match status" value="13"/>
</dbReference>
<dbReference type="PANTHER" id="PTHR10075:SF100">
    <property type="entry name" value="FASCICLIN-2"/>
    <property type="match status" value="1"/>
</dbReference>
<dbReference type="InterPro" id="IPR003599">
    <property type="entry name" value="Ig_sub"/>
</dbReference>
<dbReference type="PROSITE" id="PS00022">
    <property type="entry name" value="EGF_1"/>
    <property type="match status" value="6"/>
</dbReference>
<reference evidence="22" key="2">
    <citation type="submission" date="2022-10" db="EMBL/GenBank/DDBJ databases">
        <authorList>
            <consortium name="ENA_rothamsted_submissions"/>
            <consortium name="culmorum"/>
            <person name="King R."/>
        </authorList>
    </citation>
    <scope>NUCLEOTIDE SEQUENCE</scope>
</reference>
<keyword evidence="11" id="KW-0472">Membrane</keyword>
<dbReference type="GO" id="GO:0005886">
    <property type="term" value="C:plasma membrane"/>
    <property type="evidence" value="ECO:0007669"/>
    <property type="project" value="TreeGrafter"/>
</dbReference>
<dbReference type="InterPro" id="IPR001881">
    <property type="entry name" value="EGF-like_Ca-bd_dom"/>
</dbReference>
<evidence type="ECO:0000256" key="17">
    <source>
        <dbReference type="ARBA" id="ARBA00068688"/>
    </source>
</evidence>
<dbReference type="GO" id="GO:0005604">
    <property type="term" value="C:basement membrane"/>
    <property type="evidence" value="ECO:0007669"/>
    <property type="project" value="UniProtKB-SubCell"/>
</dbReference>
<feature type="region of interest" description="Disordered" evidence="18">
    <location>
        <begin position="1664"/>
        <end position="1684"/>
    </location>
</feature>
<dbReference type="FunFam" id="2.60.40.10:FF:000032">
    <property type="entry name" value="palladin isoform X1"/>
    <property type="match status" value="1"/>
</dbReference>
<dbReference type="CDD" id="cd00110">
    <property type="entry name" value="LamG"/>
    <property type="match status" value="3"/>
</dbReference>
<protein>
    <recommendedName>
        <fullName evidence="17">Hemolin</fullName>
    </recommendedName>
</protein>
<dbReference type="Pfam" id="PF13895">
    <property type="entry name" value="Ig_2"/>
    <property type="match status" value="1"/>
</dbReference>
<evidence type="ECO:0000256" key="10">
    <source>
        <dbReference type="ARBA" id="ARBA00022989"/>
    </source>
</evidence>
<feature type="domain" description="Laminin EGF-like" evidence="21">
    <location>
        <begin position="778"/>
        <end position="808"/>
    </location>
</feature>
<dbReference type="SUPFAM" id="SSF57196">
    <property type="entry name" value="EGF/Laminin"/>
    <property type="match status" value="2"/>
</dbReference>
<dbReference type="PROSITE" id="PS01186">
    <property type="entry name" value="EGF_2"/>
    <property type="match status" value="3"/>
</dbReference>
<evidence type="ECO:0000256" key="9">
    <source>
        <dbReference type="ARBA" id="ARBA00022869"/>
    </source>
</evidence>
<dbReference type="Pfam" id="PF00053">
    <property type="entry name" value="EGF_laminin"/>
    <property type="match status" value="5"/>
</dbReference>
<gene>
    <name evidence="22" type="ORF">DIATSA_LOCUS621</name>
</gene>
<dbReference type="FunFam" id="2.10.25.10:FF:000033">
    <property type="entry name" value="Laminin subunit alpha 2"/>
    <property type="match status" value="1"/>
</dbReference>
<feature type="domain" description="EGF-like" evidence="19">
    <location>
        <begin position="2952"/>
        <end position="2963"/>
    </location>
</feature>
<dbReference type="InterPro" id="IPR002049">
    <property type="entry name" value="LE_dom"/>
</dbReference>
<dbReference type="InterPro" id="IPR013320">
    <property type="entry name" value="ConA-like_dom_sf"/>
</dbReference>
<evidence type="ECO:0000256" key="15">
    <source>
        <dbReference type="ARBA" id="ARBA00023319"/>
    </source>
</evidence>
<organism evidence="22 23">
    <name type="scientific">Diatraea saccharalis</name>
    <name type="common">sugarcane borer</name>
    <dbReference type="NCBI Taxonomy" id="40085"/>
    <lineage>
        <taxon>Eukaryota</taxon>
        <taxon>Metazoa</taxon>
        <taxon>Ecdysozoa</taxon>
        <taxon>Arthropoda</taxon>
        <taxon>Hexapoda</taxon>
        <taxon>Insecta</taxon>
        <taxon>Pterygota</taxon>
        <taxon>Neoptera</taxon>
        <taxon>Endopterygota</taxon>
        <taxon>Lepidoptera</taxon>
        <taxon>Glossata</taxon>
        <taxon>Ditrysia</taxon>
        <taxon>Pyraloidea</taxon>
        <taxon>Crambidae</taxon>
        <taxon>Crambinae</taxon>
        <taxon>Diatraea</taxon>
    </lineage>
</organism>
<dbReference type="CDD" id="cd00096">
    <property type="entry name" value="Ig"/>
    <property type="match status" value="1"/>
</dbReference>
<evidence type="ECO:0000256" key="5">
    <source>
        <dbReference type="ARBA" id="ARBA00022530"/>
    </source>
</evidence>
<dbReference type="InterPro" id="IPR003598">
    <property type="entry name" value="Ig_sub2"/>
</dbReference>
<dbReference type="InterPro" id="IPR013098">
    <property type="entry name" value="Ig_I-set"/>
</dbReference>
<feature type="domain" description="EGF-like" evidence="19 20">
    <location>
        <begin position="3177"/>
        <end position="3188"/>
    </location>
</feature>
<dbReference type="SMART" id="SM00181">
    <property type="entry name" value="EGF"/>
    <property type="match status" value="7"/>
</dbReference>
<dbReference type="InterPro" id="IPR023415">
    <property type="entry name" value="LDLR_class-A_CS"/>
</dbReference>
<dbReference type="InterPro" id="IPR009030">
    <property type="entry name" value="Growth_fac_rcpt_cys_sf"/>
</dbReference>
<dbReference type="GO" id="GO:0070593">
    <property type="term" value="P:dendrite self-avoidance"/>
    <property type="evidence" value="ECO:0007669"/>
    <property type="project" value="TreeGrafter"/>
</dbReference>
<keyword evidence="23" id="KW-1185">Reference proteome</keyword>
<dbReference type="FunFam" id="4.10.400.10:FF:000062">
    <property type="entry name" value="Terribly reduced optic lobes, isoform AI"/>
    <property type="match status" value="1"/>
</dbReference>
<dbReference type="SUPFAM" id="SSF48726">
    <property type="entry name" value="Immunoglobulin"/>
    <property type="match status" value="13"/>
</dbReference>
<dbReference type="CDD" id="cd00112">
    <property type="entry name" value="LDLa"/>
    <property type="match status" value="6"/>
</dbReference>
<evidence type="ECO:0000259" key="20">
    <source>
        <dbReference type="PROSITE" id="PS01186"/>
    </source>
</evidence>
<dbReference type="Gene3D" id="2.10.25.10">
    <property type="entry name" value="Laminin"/>
    <property type="match status" value="6"/>
</dbReference>
<dbReference type="GO" id="GO:0007156">
    <property type="term" value="P:homophilic cell adhesion via plasma membrane adhesion molecules"/>
    <property type="evidence" value="ECO:0007669"/>
    <property type="project" value="TreeGrafter"/>
</dbReference>
<dbReference type="SMART" id="SM00192">
    <property type="entry name" value="LDLa"/>
    <property type="match status" value="6"/>
</dbReference>
<feature type="region of interest" description="Disordered" evidence="18">
    <location>
        <begin position="130"/>
        <end position="182"/>
    </location>
</feature>
<dbReference type="SUPFAM" id="SSF49899">
    <property type="entry name" value="Concanavalin A-like lectins/glucanases"/>
    <property type="match status" value="3"/>
</dbReference>
<dbReference type="InterPro" id="IPR000034">
    <property type="entry name" value="Laminin_IV"/>
</dbReference>
<dbReference type="Pfam" id="PF00057">
    <property type="entry name" value="Ldl_recept_a"/>
    <property type="match status" value="6"/>
</dbReference>
<keyword evidence="8" id="KW-0677">Repeat</keyword>
<evidence type="ECO:0000256" key="2">
    <source>
        <dbReference type="ARBA" id="ARBA00004302"/>
    </source>
</evidence>
<dbReference type="SUPFAM" id="SSF57424">
    <property type="entry name" value="LDL receptor-like module"/>
    <property type="match status" value="6"/>
</dbReference>
<dbReference type="Pfam" id="PF00047">
    <property type="entry name" value="ig"/>
    <property type="match status" value="2"/>
</dbReference>
<dbReference type="InterPro" id="IPR000152">
    <property type="entry name" value="EGF-type_Asp/Asn_hydroxyl_site"/>
</dbReference>
<dbReference type="FunFam" id="2.10.25.10:FF:000106">
    <property type="entry name" value="Heparan sulfate proteoglycan 2"/>
    <property type="match status" value="1"/>
</dbReference>
<comment type="similarity">
    <text evidence="16">Belongs to the hemolin family.</text>
</comment>
<proteinExistence type="inferred from homology"/>
<dbReference type="GO" id="GO:0007411">
    <property type="term" value="P:axon guidance"/>
    <property type="evidence" value="ECO:0007669"/>
    <property type="project" value="TreeGrafter"/>
</dbReference>
<dbReference type="SMART" id="SM00281">
    <property type="entry name" value="LamB"/>
    <property type="match status" value="3"/>
</dbReference>
<feature type="compositionally biased region" description="Low complexity" evidence="18">
    <location>
        <begin position="137"/>
        <end position="153"/>
    </location>
</feature>
<dbReference type="InterPro" id="IPR001791">
    <property type="entry name" value="Laminin_G"/>
</dbReference>
<dbReference type="CDD" id="cd00055">
    <property type="entry name" value="EGF_Lam"/>
    <property type="match status" value="4"/>
</dbReference>